<evidence type="ECO:0000313" key="4">
    <source>
        <dbReference type="EMBL" id="MDV7021659.1"/>
    </source>
</evidence>
<reference evidence="5 6" key="1">
    <citation type="submission" date="2018-10" db="EMBL/GenBank/DDBJ databases">
        <title>Transmission dynamics of multidrug resistant bacteria on intensive care unit surfaces.</title>
        <authorList>
            <person name="D'Souza A.W."/>
            <person name="Potter R.F."/>
            <person name="Wallace M."/>
            <person name="Shupe A."/>
            <person name="Patel S."/>
            <person name="Sun S."/>
            <person name="Gul D."/>
            <person name="Kwon J.H."/>
            <person name="Andleeb S."/>
            <person name="Burnham C.-A.D."/>
            <person name="Dantas G."/>
        </authorList>
    </citation>
    <scope>NUCLEOTIDE SEQUENCE [LARGE SCALE GENOMIC DNA]</scope>
    <source>
        <strain evidence="5 6">AS_373</strain>
    </source>
</reference>
<evidence type="ECO:0000256" key="2">
    <source>
        <dbReference type="ARBA" id="ARBA00022729"/>
    </source>
</evidence>
<dbReference type="AlphaFoldDB" id="A0A3R9GDY0"/>
<feature type="signal peptide" evidence="3">
    <location>
        <begin position="1"/>
        <end position="19"/>
    </location>
</feature>
<gene>
    <name evidence="5" type="ORF">EGT71_02925</name>
    <name evidence="4" type="ORF">R4P48_03065</name>
</gene>
<name>A0A3R9GDY0_9ENTR</name>
<evidence type="ECO:0000256" key="3">
    <source>
        <dbReference type="HAMAP-Rule" id="MF_00789"/>
    </source>
</evidence>
<dbReference type="EMBL" id="RHXB01000002">
    <property type="protein sequence ID" value="RSE28353.1"/>
    <property type="molecule type" value="Genomic_DNA"/>
</dbReference>
<keyword evidence="2 3" id="KW-0732">Signal</keyword>
<evidence type="ECO:0000313" key="6">
    <source>
        <dbReference type="Proteomes" id="UP000275331"/>
    </source>
</evidence>
<evidence type="ECO:0000313" key="5">
    <source>
        <dbReference type="EMBL" id="RSE28353.1"/>
    </source>
</evidence>
<sequence length="220" mass="24563" precursor="true">MKGLFATAMLLALIPVTAAATTLHLSGEIDLLVLDGKKVSGSFLRGADSIELDNGPHQLVFRVEKNLTTASRDRWLYISPPLIMTFDTRNVTQVNISLPRIETEKESEQFDATPRVQLLDGSATPIPARLDVLAVTNTPKGIDYEWETERYNKANNKASAPEFVTMIADDSALLSGPSELDRPVAHSQTLTEQRLKHWYLQADNDTRTRFLEWVKQQPSS</sequence>
<dbReference type="PANTHER" id="PTHR38108">
    <property type="entry name" value="UPF0319 PROTEIN YCCT"/>
    <property type="match status" value="1"/>
</dbReference>
<dbReference type="RefSeq" id="WP_125291824.1">
    <property type="nucleotide sequence ID" value="NZ_CP100494.1"/>
</dbReference>
<dbReference type="Pfam" id="PF09829">
    <property type="entry name" value="DUF2057"/>
    <property type="match status" value="1"/>
</dbReference>
<protein>
    <recommendedName>
        <fullName evidence="3">UPF0319 protein EGT71_02925</fullName>
    </recommendedName>
</protein>
<feature type="chain" id="PRO_5018799480" description="UPF0319 protein EGT71_02925" evidence="3">
    <location>
        <begin position="20"/>
        <end position="220"/>
    </location>
</feature>
<dbReference type="OrthoDB" id="6428208at2"/>
<dbReference type="NCBIfam" id="NF002967">
    <property type="entry name" value="PRK03641.1"/>
    <property type="match status" value="1"/>
</dbReference>
<dbReference type="GeneID" id="84665674"/>
<accession>A0A3R9GDY0</accession>
<dbReference type="Proteomes" id="UP001187066">
    <property type="component" value="Unassembled WGS sequence"/>
</dbReference>
<dbReference type="Proteomes" id="UP000275331">
    <property type="component" value="Unassembled WGS sequence"/>
</dbReference>
<dbReference type="NCBIfam" id="NF047712">
    <property type="entry name" value="CrliSynInhib"/>
    <property type="match status" value="1"/>
</dbReference>
<reference evidence="4 7" key="2">
    <citation type="submission" date="2023-10" db="EMBL/GenBank/DDBJ databases">
        <authorList>
            <person name="Dale J."/>
        </authorList>
    </citation>
    <scope>NUCLEOTIDE SEQUENCE [LARGE SCALE GENOMIC DNA]</scope>
    <source>
        <strain evidence="4 7">2023EL-00970</strain>
    </source>
</reference>
<comment type="caution">
    <text evidence="5">The sequence shown here is derived from an EMBL/GenBank/DDBJ whole genome shotgun (WGS) entry which is preliminary data.</text>
</comment>
<dbReference type="EMBL" id="JAWLOF010000002">
    <property type="protein sequence ID" value="MDV7021659.1"/>
    <property type="molecule type" value="Genomic_DNA"/>
</dbReference>
<dbReference type="InterPro" id="IPR018635">
    <property type="entry name" value="UPF0319"/>
</dbReference>
<dbReference type="HAMAP" id="MF_00789">
    <property type="entry name" value="UPF0319"/>
    <property type="match status" value="1"/>
</dbReference>
<evidence type="ECO:0000256" key="1">
    <source>
        <dbReference type="ARBA" id="ARBA00008490"/>
    </source>
</evidence>
<keyword evidence="7" id="KW-1185">Reference proteome</keyword>
<evidence type="ECO:0000313" key="7">
    <source>
        <dbReference type="Proteomes" id="UP001187066"/>
    </source>
</evidence>
<proteinExistence type="inferred from homology"/>
<comment type="similarity">
    <text evidence="1 3">Belongs to the UPF0319 family.</text>
</comment>
<dbReference type="PANTHER" id="PTHR38108:SF1">
    <property type="entry name" value="UPF0319 PROTEIN YCCT"/>
    <property type="match status" value="1"/>
</dbReference>
<organism evidence="5 6">
    <name type="scientific">Atlantibacter subterraneus</name>
    <dbReference type="NCBI Taxonomy" id="255519"/>
    <lineage>
        <taxon>Bacteria</taxon>
        <taxon>Pseudomonadati</taxon>
        <taxon>Pseudomonadota</taxon>
        <taxon>Gammaproteobacteria</taxon>
        <taxon>Enterobacterales</taxon>
        <taxon>Enterobacteriaceae</taxon>
        <taxon>Atlantibacter</taxon>
    </lineage>
</organism>